<dbReference type="Gene3D" id="3.30.420.240">
    <property type="match status" value="1"/>
</dbReference>
<dbReference type="InterPro" id="IPR027417">
    <property type="entry name" value="P-loop_NTPase"/>
</dbReference>
<accession>A0A381V5Q6</accession>
<proteinExistence type="predicted"/>
<sequence length="460" mass="52165">MDACREDVLFFFNAFCWLYEPRPKKAKNGTKYPTIIPFITWEHQDPVILAAREAIGYSDVGIEKSRGEGASWMFILLALHDWIFEPMSAIGFISRTELAVDNPEDPDSLFWKADWELTKLPPWMAGEKSATTDKLSKDYSRNVSKHILKNNRNGSQIVGYSATGDVTTGGRKYWILFDELAKFPRPQDSEAMASTQHVTESRVLISTPKGAEGEYYKLMHTPSNMVKLILDWKQNESRNKGLYKLVHGKPVVSDVKNPLPKNYDPPDQNTLDLFSRLRQKGFKLENKLRSPWYDRQCDRPGATPQSIAQELDRDYGGSVHRIMGPGFFKKAKESVLPIRYEGTLVVDRVKHEMSFQEARGGPIKVWCNLDHSNRPPLRSYAIAADISSGLGGSHTSNSVIQVIDLITMTQVMEYATNIVEPSEFGEQAVAIAKWFHEGYLAWEINYGGGFTKRVKEIGYP</sequence>
<protein>
    <submittedName>
        <fullName evidence="1">Uncharacterized protein</fullName>
    </submittedName>
</protein>
<dbReference type="Gene3D" id="3.40.50.300">
    <property type="entry name" value="P-loop containing nucleotide triphosphate hydrolases"/>
    <property type="match status" value="1"/>
</dbReference>
<feature type="non-terminal residue" evidence="1">
    <location>
        <position position="460"/>
    </location>
</feature>
<gene>
    <name evidence="1" type="ORF">METZ01_LOCUS88580</name>
</gene>
<dbReference type="Pfam" id="PF03237">
    <property type="entry name" value="Terminase_6N"/>
    <property type="match status" value="1"/>
</dbReference>
<reference evidence="1" key="1">
    <citation type="submission" date="2018-05" db="EMBL/GenBank/DDBJ databases">
        <authorList>
            <person name="Lanie J.A."/>
            <person name="Ng W.-L."/>
            <person name="Kazmierczak K.M."/>
            <person name="Andrzejewski T.M."/>
            <person name="Davidsen T.M."/>
            <person name="Wayne K.J."/>
            <person name="Tettelin H."/>
            <person name="Glass J.I."/>
            <person name="Rusch D."/>
            <person name="Podicherti R."/>
            <person name="Tsui H.-C.T."/>
            <person name="Winkler M.E."/>
        </authorList>
    </citation>
    <scope>NUCLEOTIDE SEQUENCE</scope>
</reference>
<evidence type="ECO:0000313" key="1">
    <source>
        <dbReference type="EMBL" id="SVA35726.1"/>
    </source>
</evidence>
<dbReference type="AlphaFoldDB" id="A0A381V5Q6"/>
<name>A0A381V5Q6_9ZZZZ</name>
<dbReference type="EMBL" id="UINC01007932">
    <property type="protein sequence ID" value="SVA35726.1"/>
    <property type="molecule type" value="Genomic_DNA"/>
</dbReference>
<organism evidence="1">
    <name type="scientific">marine metagenome</name>
    <dbReference type="NCBI Taxonomy" id="408172"/>
    <lineage>
        <taxon>unclassified sequences</taxon>
        <taxon>metagenomes</taxon>
        <taxon>ecological metagenomes</taxon>
    </lineage>
</organism>